<sequence>MNVSKKRKIDSECRVFQHKWINQYFVIGNKGKVMCLVCCELISVLREYNIKRHYESKHKVKYDSLYGQLREIEVNKLQKALTGEQTIFSKITTQNKAIISASVNVAKEGKPFTDAEFVKKCVLSMAGNICPDIVHKFEEVPLSARTITRRIEDVGDNLLNQLIKKTKTFQYFSLALDESTDVVDSAQLIVFIR</sequence>
<dbReference type="Pfam" id="PF18658">
    <property type="entry name" value="zf-C2H2_12"/>
    <property type="match status" value="1"/>
</dbReference>
<evidence type="ECO:0000313" key="2">
    <source>
        <dbReference type="EMBL" id="CAI6347922.1"/>
    </source>
</evidence>
<keyword evidence="3" id="KW-1185">Reference proteome</keyword>
<accession>A0AAV0VUG4</accession>
<dbReference type="PANTHER" id="PTHR45913:SF5">
    <property type="entry name" value="GENERAL TRANSCRIPTION FACTOR II-I REPEAT DOMAIN-CONTAINING PROTEIN 2A-LIKE PROTEIN"/>
    <property type="match status" value="1"/>
</dbReference>
<evidence type="ECO:0000259" key="1">
    <source>
        <dbReference type="Pfam" id="PF18658"/>
    </source>
</evidence>
<reference evidence="2 3" key="1">
    <citation type="submission" date="2023-01" db="EMBL/GenBank/DDBJ databases">
        <authorList>
            <person name="Whitehead M."/>
        </authorList>
    </citation>
    <scope>NUCLEOTIDE SEQUENCE [LARGE SCALE GENOMIC DNA]</scope>
</reference>
<dbReference type="EMBL" id="CARXXK010000001">
    <property type="protein sequence ID" value="CAI6347922.1"/>
    <property type="molecule type" value="Genomic_DNA"/>
</dbReference>
<organism evidence="2 3">
    <name type="scientific">Macrosiphum euphorbiae</name>
    <name type="common">potato aphid</name>
    <dbReference type="NCBI Taxonomy" id="13131"/>
    <lineage>
        <taxon>Eukaryota</taxon>
        <taxon>Metazoa</taxon>
        <taxon>Ecdysozoa</taxon>
        <taxon>Arthropoda</taxon>
        <taxon>Hexapoda</taxon>
        <taxon>Insecta</taxon>
        <taxon>Pterygota</taxon>
        <taxon>Neoptera</taxon>
        <taxon>Paraneoptera</taxon>
        <taxon>Hemiptera</taxon>
        <taxon>Sternorrhyncha</taxon>
        <taxon>Aphidomorpha</taxon>
        <taxon>Aphidoidea</taxon>
        <taxon>Aphididae</taxon>
        <taxon>Macrosiphini</taxon>
        <taxon>Macrosiphum</taxon>
    </lineage>
</organism>
<dbReference type="Proteomes" id="UP001160148">
    <property type="component" value="Unassembled WGS sequence"/>
</dbReference>
<comment type="caution">
    <text evidence="2">The sequence shown here is derived from an EMBL/GenBank/DDBJ whole genome shotgun (WGS) entry which is preliminary data.</text>
</comment>
<feature type="domain" description="SPIN-DOC-like zinc-finger" evidence="1">
    <location>
        <begin position="17"/>
        <end position="59"/>
    </location>
</feature>
<gene>
    <name evidence="2" type="ORF">MEUPH1_LOCUS4648</name>
</gene>
<name>A0AAV0VUG4_9HEMI</name>
<proteinExistence type="predicted"/>
<dbReference type="AlphaFoldDB" id="A0AAV0VUG4"/>
<evidence type="ECO:0000313" key="3">
    <source>
        <dbReference type="Proteomes" id="UP001160148"/>
    </source>
</evidence>
<dbReference type="InterPro" id="IPR040647">
    <property type="entry name" value="SPIN-DOC_Znf-C2H2"/>
</dbReference>
<protein>
    <recommendedName>
        <fullName evidence="1">SPIN-DOC-like zinc-finger domain-containing protein</fullName>
    </recommendedName>
</protein>
<dbReference type="PANTHER" id="PTHR45913">
    <property type="entry name" value="EPM2A-INTERACTING PROTEIN 1"/>
    <property type="match status" value="1"/>
</dbReference>